<feature type="domain" description="PSI" evidence="2">
    <location>
        <begin position="394"/>
        <end position="435"/>
    </location>
</feature>
<evidence type="ECO:0000313" key="3">
    <source>
        <dbReference type="EMBL" id="CAD8215487.1"/>
    </source>
</evidence>
<dbReference type="InterPro" id="IPR002895">
    <property type="entry name" value="Paramecium_SA"/>
</dbReference>
<evidence type="ECO:0000256" key="1">
    <source>
        <dbReference type="ARBA" id="ARBA00023180"/>
    </source>
</evidence>
<evidence type="ECO:0000313" key="4">
    <source>
        <dbReference type="Proteomes" id="UP000683925"/>
    </source>
</evidence>
<name>A0A8S1YQL4_PAROT</name>
<dbReference type="Pfam" id="PF01508">
    <property type="entry name" value="Paramecium_SA"/>
    <property type="match status" value="6"/>
</dbReference>
<protein>
    <recommendedName>
        <fullName evidence="2">PSI domain-containing protein</fullName>
    </recommendedName>
</protein>
<feature type="domain" description="PSI" evidence="2">
    <location>
        <begin position="618"/>
        <end position="662"/>
    </location>
</feature>
<dbReference type="SMART" id="SM00423">
    <property type="entry name" value="PSI"/>
    <property type="match status" value="3"/>
</dbReference>
<keyword evidence="4" id="KW-1185">Reference proteome</keyword>
<feature type="domain" description="PSI" evidence="2">
    <location>
        <begin position="490"/>
        <end position="539"/>
    </location>
</feature>
<proteinExistence type="predicted"/>
<dbReference type="SMART" id="SM00639">
    <property type="entry name" value="PSA"/>
    <property type="match status" value="11"/>
</dbReference>
<evidence type="ECO:0000259" key="2">
    <source>
        <dbReference type="SMART" id="SM00423"/>
    </source>
</evidence>
<dbReference type="EMBL" id="CAJJDP010000274">
    <property type="protein sequence ID" value="CAD8215487.1"/>
    <property type="molecule type" value="Genomic_DNA"/>
</dbReference>
<accession>A0A8S1YQL4</accession>
<dbReference type="Proteomes" id="UP000683925">
    <property type="component" value="Unassembled WGS sequence"/>
</dbReference>
<dbReference type="AlphaFoldDB" id="A0A8S1YQL4"/>
<keyword evidence="1" id="KW-0325">Glycoprotein</keyword>
<reference evidence="3" key="1">
    <citation type="submission" date="2021-01" db="EMBL/GenBank/DDBJ databases">
        <authorList>
            <consortium name="Genoscope - CEA"/>
            <person name="William W."/>
        </authorList>
    </citation>
    <scope>NUCLEOTIDE SEQUENCE</scope>
</reference>
<gene>
    <name evidence="3" type="ORF">POCTA_138.1.T2700004</name>
</gene>
<organism evidence="3 4">
    <name type="scientific">Paramecium octaurelia</name>
    <dbReference type="NCBI Taxonomy" id="43137"/>
    <lineage>
        <taxon>Eukaryota</taxon>
        <taxon>Sar</taxon>
        <taxon>Alveolata</taxon>
        <taxon>Ciliophora</taxon>
        <taxon>Intramacronucleata</taxon>
        <taxon>Oligohymenophorea</taxon>
        <taxon>Peniculida</taxon>
        <taxon>Parameciidae</taxon>
        <taxon>Paramecium</taxon>
    </lineage>
</organism>
<sequence>MQKPRLVLIMTPVLQIVLIRQITVSIIQVNVLLKILVQIMQYKVMMMQQNKYGVREFQIHQEIYVLGTLQIKNVKIEYAVINNFIQILNCQSYLKSCKKNCQACVSTSTQCSTINGSSDFCYALLDQTGKDKCKSIATVTTASSACANKICYDNVTSTSDSECDSYLAGCVPRGTGCIPNTEPCILYRGTKQQCEQFKKFIGLDANKNPTYKFCSVNAGNTVTCKVTTCADNTITKGTGGVDATSCSAFKGDQATCVKFMGSSGKDYCWNTSAALATDTCAKKKCSDITGKNNKKCSDGLPPFKTTDDPFCVYDGTGCFDYGKNSSTFNGTEETCPTYLAKDGPCKATTVGTIKGICAKKVCIEAPNTLASDADCQKYHKDCVTTGYGCTATKSCSNLTSQAACKLREECTWANQCTASITTCATYNNTSYSQCTNSKVDGKFCAWQESYSTCRAQTCEDQSVTIASHAQCQIFAANCTTSGAGCLTISTCASYKTQSVCLAASTSKDGIGRCGWDAATNKCRARICGDKNGLTDDECNTFLAGCKTNGSSCVAGASCTEFSNKQFCIKSNYSPCLWVNGSCYDYDRCEDAIKKTHTECQAFSPLCTTNGDTCIPITNCASTTLKASCVLGTDGACGWLPTGKCQKFGQCTDAVAATNDECLSYGPTCITDGTACIAKATCATYKTQTACNNLGTDDEQKGTNDQCKLISVTGGSCTTDGTKCIPLSTCSSYVEAGCFTGTDGECIFALQIGTTTGTKTCRLKQCEDITGGTSNANCMGIISGKACVSNGTSCIAKAVCSTYKTITSQNNKSTVCAFTPTGTDKVNGTCKTFSACVDASKDKLACTTNPSCKWTENSTGTSCASHTCDTFATGTDCQPIPSFDGASSTVCVLQSVKCAAADPGTMTDSKICYTKSAYTYSWNAISNKCESCIAGSVTPNNSNGTNNETDNGTTTTDSAYVLSVISLGLLGLMA</sequence>
<comment type="caution">
    <text evidence="3">The sequence shown here is derived from an EMBL/GenBank/DDBJ whole genome shotgun (WGS) entry which is preliminary data.</text>
</comment>
<dbReference type="OrthoDB" id="317413at2759"/>
<dbReference type="InterPro" id="IPR016201">
    <property type="entry name" value="PSI"/>
</dbReference>